<sequence length="57" mass="6363">MFTDARSKKIVLISHCILNQNSISDGTADYLGINESILKLLVESEILCTTICIAMYR</sequence>
<dbReference type="PATRIC" id="fig|1705578.3.peg.2970"/>
<dbReference type="Proteomes" id="UP000093694">
    <property type="component" value="Unassembled WGS sequence"/>
</dbReference>
<organism evidence="1 3">
    <name type="scientific">Clostridium coskatii</name>
    <dbReference type="NCBI Taxonomy" id="1705578"/>
    <lineage>
        <taxon>Bacteria</taxon>
        <taxon>Bacillati</taxon>
        <taxon>Bacillota</taxon>
        <taxon>Clostridia</taxon>
        <taxon>Eubacteriales</taxon>
        <taxon>Clostridiaceae</taxon>
        <taxon>Clostridium</taxon>
    </lineage>
</organism>
<evidence type="ECO:0000313" key="1">
    <source>
        <dbReference type="EMBL" id="OAA87751.1"/>
    </source>
</evidence>
<protein>
    <submittedName>
        <fullName evidence="1">Uncharacterized protein</fullName>
    </submittedName>
</protein>
<accession>A0A168PHK2</accession>
<keyword evidence="4" id="KW-1185">Reference proteome</keyword>
<reference evidence="1 3" key="1">
    <citation type="journal article" date="2015" name="Biotechnol. Bioeng.">
        <title>Genome sequence and phenotypic characterization of Caulobacter segnis.</title>
        <authorList>
            <person name="Patel S."/>
            <person name="Fletcher B."/>
            <person name="Scott D.C."/>
            <person name="Ely B."/>
        </authorList>
    </citation>
    <scope>NUCLEOTIDE SEQUENCE [LARGE SCALE GENOMIC DNA]</scope>
    <source>
        <strain evidence="1 3">PS02</strain>
    </source>
</reference>
<dbReference type="EMBL" id="LROR01000076">
    <property type="protein sequence ID" value="OBR91314.1"/>
    <property type="molecule type" value="Genomic_DNA"/>
</dbReference>
<dbReference type="Proteomes" id="UP000077384">
    <property type="component" value="Unassembled WGS sequence"/>
</dbReference>
<evidence type="ECO:0000313" key="4">
    <source>
        <dbReference type="Proteomes" id="UP000093694"/>
    </source>
</evidence>
<evidence type="ECO:0000313" key="2">
    <source>
        <dbReference type="EMBL" id="OBR91314.1"/>
    </source>
</evidence>
<gene>
    <name evidence="2" type="ORF">CLCOS_35420</name>
    <name evidence="1" type="ORF">WX73_02698</name>
</gene>
<dbReference type="EMBL" id="LITQ01000039">
    <property type="protein sequence ID" value="OAA87751.1"/>
    <property type="molecule type" value="Genomic_DNA"/>
</dbReference>
<comment type="caution">
    <text evidence="1">The sequence shown here is derived from an EMBL/GenBank/DDBJ whole genome shotgun (WGS) entry which is preliminary data.</text>
</comment>
<name>A0A168PHK2_9CLOT</name>
<evidence type="ECO:0000313" key="3">
    <source>
        <dbReference type="Proteomes" id="UP000077384"/>
    </source>
</evidence>
<proteinExistence type="predicted"/>
<dbReference type="RefSeq" id="WP_156496395.1">
    <property type="nucleotide sequence ID" value="NZ_LITQ01000039.1"/>
</dbReference>
<dbReference type="AlphaFoldDB" id="A0A168PHK2"/>
<reference evidence="2 4" key="2">
    <citation type="journal article" date="2016" name="Front. Microbiol.">
        <title>Industrial Acetogenic Biocatalysts: A Comparative Metabolic and Genomic Analysis.</title>
        <authorList>
            <person name="Bengelsdorf F."/>
            <person name="Poehlein A."/>
            <person name="Sonja S."/>
            <person name="Erz C."/>
            <person name="Hummel T."/>
            <person name="Hoffmeister S."/>
            <person name="Daniel R."/>
            <person name="Durre P."/>
        </authorList>
    </citation>
    <scope>NUCLEOTIDE SEQUENCE [LARGE SCALE GENOMIC DNA]</scope>
    <source>
        <strain evidence="2 4">PTA-10522</strain>
    </source>
</reference>